<gene>
    <name evidence="1" type="ORF">IAC77_04025</name>
</gene>
<dbReference type="AlphaFoldDB" id="A0A940ICC6"/>
<evidence type="ECO:0000313" key="1">
    <source>
        <dbReference type="EMBL" id="MBO8407597.1"/>
    </source>
</evidence>
<dbReference type="Proteomes" id="UP000721442">
    <property type="component" value="Unassembled WGS sequence"/>
</dbReference>
<name>A0A940ICC6_9PROT</name>
<comment type="caution">
    <text evidence="1">The sequence shown here is derived from an EMBL/GenBank/DDBJ whole genome shotgun (WGS) entry which is preliminary data.</text>
</comment>
<protein>
    <submittedName>
        <fullName evidence="1">Uncharacterized protein</fullName>
    </submittedName>
</protein>
<dbReference type="EMBL" id="JADINE010000050">
    <property type="protein sequence ID" value="MBO8407597.1"/>
    <property type="molecule type" value="Genomic_DNA"/>
</dbReference>
<reference evidence="1" key="1">
    <citation type="submission" date="2020-10" db="EMBL/GenBank/DDBJ databases">
        <authorList>
            <person name="Gilroy R."/>
        </authorList>
    </citation>
    <scope>NUCLEOTIDE SEQUENCE</scope>
    <source>
        <strain evidence="1">B1-16210</strain>
    </source>
</reference>
<proteinExistence type="predicted"/>
<reference evidence="1" key="2">
    <citation type="journal article" date="2021" name="PeerJ">
        <title>Extensive microbial diversity within the chicken gut microbiome revealed by metagenomics and culture.</title>
        <authorList>
            <person name="Gilroy R."/>
            <person name="Ravi A."/>
            <person name="Getino M."/>
            <person name="Pursley I."/>
            <person name="Horton D.L."/>
            <person name="Alikhan N.F."/>
            <person name="Baker D."/>
            <person name="Gharbi K."/>
            <person name="Hall N."/>
            <person name="Watson M."/>
            <person name="Adriaenssens E.M."/>
            <person name="Foster-Nyarko E."/>
            <person name="Jarju S."/>
            <person name="Secka A."/>
            <person name="Antonio M."/>
            <person name="Oren A."/>
            <person name="Chaudhuri R.R."/>
            <person name="La Ragione R."/>
            <person name="Hildebrand F."/>
            <person name="Pallen M.J."/>
        </authorList>
    </citation>
    <scope>NUCLEOTIDE SEQUENCE</scope>
    <source>
        <strain evidence="1">B1-16210</strain>
    </source>
</reference>
<evidence type="ECO:0000313" key="2">
    <source>
        <dbReference type="Proteomes" id="UP000721442"/>
    </source>
</evidence>
<organism evidence="1 2">
    <name type="scientific">Candidatus Enterousia excrementavium</name>
    <dbReference type="NCBI Taxonomy" id="2840789"/>
    <lineage>
        <taxon>Bacteria</taxon>
        <taxon>Pseudomonadati</taxon>
        <taxon>Pseudomonadota</taxon>
        <taxon>Alphaproteobacteria</taxon>
        <taxon>Candidatus Enterousia</taxon>
    </lineage>
</organism>
<accession>A0A940ICC6</accession>
<sequence>MASKEDFKRATEQLNFDEDAQVAYMSNPANWLAVHCTKYMPRRLPDGRLAVPTTAMATNFELPRATVHVTLNHPVQGHSGGSWNDMQFVILAPYSDLVQANGNPLQVSLFDTYFAPDVKTGLVLPADAHIVRPGDVADGALYKIQGNETIYKIDGFTQDDIQKILPRMSDMQRYEYDKLARDEIPEWEIKDMLMRAGKTAQKMYDGARDKNAFIRGMMRDGQNAILANVVRDMAVINTTEKMGYRSVTHVGDAGLVADSAARAAQNIGLDGVASNKGHFSSVASAIENVSGDIQSVFDGDGVFDNNLISKSGDLNSLYDYINSELNHRGMRSQILDDVVRDLTGAAPIDFHKYFDREVNEFNPEYKHSDAKNMAEYNKNISITVDNWLKKFVAQYNKWRDELKNKPGYEQFIARLRQMPDYQTRRLMRGGTSRSF</sequence>